<protein>
    <submittedName>
        <fullName evidence="3">LOW QUALITY PROTEIN: thioredoxin-like fold domain-containing protein MRL7L homolog, chloroplastic</fullName>
    </submittedName>
</protein>
<name>A0AB40B6P8_DIOCR</name>
<accession>A0AB40B6P8</accession>
<dbReference type="PANTHER" id="PTHR34669:SF1">
    <property type="entry name" value="THIOREDOXIN-LIKE FOLD DOMAIN-CONTAINING PROTEIN MRL7L, CHLOROPLASTIC"/>
    <property type="match status" value="1"/>
</dbReference>
<feature type="region of interest" description="Disordered" evidence="1">
    <location>
        <begin position="60"/>
        <end position="79"/>
    </location>
</feature>
<sequence>MAFLNQQLPLKCSMICLKDVQTRIKCSTICFRESKALQRAQSHHLLKLRASKALDLVLGNRSDDDDDEDSSDDDGPFLMSGEERMELRRKIREVMDLHPEVEEEMDPEKLRMKALKLARDYSLVVDEEDPDWPEDAEGRGFKLDQFFDKFYIKNVKKDDADEDDEEEKEIVWKDDNYIKAVKDITSSEWEDTVFKDFNPLVILVHHRYRRPKENEKARIELEKAVQMFWDTGLPSPRCVAVDAVVEDELASVLKVSKFPEIIFTKAGKILHRDKVVRSGDEWSKIMAFFYYKAVRPACLEKSAGENHEKISSL</sequence>
<keyword evidence="2" id="KW-1185">Reference proteome</keyword>
<feature type="compositionally biased region" description="Acidic residues" evidence="1">
    <location>
        <begin position="63"/>
        <end position="75"/>
    </location>
</feature>
<gene>
    <name evidence="3" type="primary">LOC120258939</name>
</gene>
<dbReference type="PANTHER" id="PTHR34669">
    <property type="entry name" value="THIOREDOXIN-LIKE FOLD DOMAIN-CONTAINING PROTEIN MRL7L, CHLOROPLASTIC"/>
    <property type="match status" value="1"/>
</dbReference>
<proteinExistence type="predicted"/>
<dbReference type="GO" id="GO:0009658">
    <property type="term" value="P:chloroplast organization"/>
    <property type="evidence" value="ECO:0007669"/>
    <property type="project" value="InterPro"/>
</dbReference>
<dbReference type="InterPro" id="IPR044701">
    <property type="entry name" value="MRL7/MRL7L"/>
</dbReference>
<dbReference type="GeneID" id="120258939"/>
<evidence type="ECO:0000313" key="3">
    <source>
        <dbReference type="RefSeq" id="XP_039122356.1"/>
    </source>
</evidence>
<organism evidence="2 3">
    <name type="scientific">Dioscorea cayennensis subsp. rotundata</name>
    <name type="common">White Guinea yam</name>
    <name type="synonym">Dioscorea rotundata</name>
    <dbReference type="NCBI Taxonomy" id="55577"/>
    <lineage>
        <taxon>Eukaryota</taxon>
        <taxon>Viridiplantae</taxon>
        <taxon>Streptophyta</taxon>
        <taxon>Embryophyta</taxon>
        <taxon>Tracheophyta</taxon>
        <taxon>Spermatophyta</taxon>
        <taxon>Magnoliopsida</taxon>
        <taxon>Liliopsida</taxon>
        <taxon>Dioscoreales</taxon>
        <taxon>Dioscoreaceae</taxon>
        <taxon>Dioscorea</taxon>
    </lineage>
</organism>
<evidence type="ECO:0000256" key="1">
    <source>
        <dbReference type="SAM" id="MobiDB-lite"/>
    </source>
</evidence>
<dbReference type="AlphaFoldDB" id="A0AB40B6P8"/>
<reference evidence="3" key="1">
    <citation type="submission" date="2025-08" db="UniProtKB">
        <authorList>
            <consortium name="RefSeq"/>
        </authorList>
    </citation>
    <scope>IDENTIFICATION</scope>
</reference>
<dbReference type="GO" id="GO:0006355">
    <property type="term" value="P:regulation of DNA-templated transcription"/>
    <property type="evidence" value="ECO:0007669"/>
    <property type="project" value="InterPro"/>
</dbReference>
<dbReference type="GO" id="GO:0009570">
    <property type="term" value="C:chloroplast stroma"/>
    <property type="evidence" value="ECO:0007669"/>
    <property type="project" value="TreeGrafter"/>
</dbReference>
<dbReference type="RefSeq" id="XP_039122356.1">
    <property type="nucleotide sequence ID" value="XM_039266422.1"/>
</dbReference>
<dbReference type="Proteomes" id="UP001515500">
    <property type="component" value="Chromosome 4"/>
</dbReference>
<evidence type="ECO:0000313" key="2">
    <source>
        <dbReference type="Proteomes" id="UP001515500"/>
    </source>
</evidence>